<dbReference type="AlphaFoldDB" id="A0A0A9E377"/>
<sequence length="18" mass="2218">MLKQLVCTAYREIRISHR</sequence>
<evidence type="ECO:0000313" key="1">
    <source>
        <dbReference type="EMBL" id="JAD92360.1"/>
    </source>
</evidence>
<organism evidence="1">
    <name type="scientific">Arundo donax</name>
    <name type="common">Giant reed</name>
    <name type="synonym">Donax arundinaceus</name>
    <dbReference type="NCBI Taxonomy" id="35708"/>
    <lineage>
        <taxon>Eukaryota</taxon>
        <taxon>Viridiplantae</taxon>
        <taxon>Streptophyta</taxon>
        <taxon>Embryophyta</taxon>
        <taxon>Tracheophyta</taxon>
        <taxon>Spermatophyta</taxon>
        <taxon>Magnoliopsida</taxon>
        <taxon>Liliopsida</taxon>
        <taxon>Poales</taxon>
        <taxon>Poaceae</taxon>
        <taxon>PACMAD clade</taxon>
        <taxon>Arundinoideae</taxon>
        <taxon>Arundineae</taxon>
        <taxon>Arundo</taxon>
    </lineage>
</organism>
<proteinExistence type="predicted"/>
<reference evidence="1" key="2">
    <citation type="journal article" date="2015" name="Data Brief">
        <title>Shoot transcriptome of the giant reed, Arundo donax.</title>
        <authorList>
            <person name="Barrero R.A."/>
            <person name="Guerrero F.D."/>
            <person name="Moolhuijzen P."/>
            <person name="Goolsby J.A."/>
            <person name="Tidwell J."/>
            <person name="Bellgard S.E."/>
            <person name="Bellgard M.I."/>
        </authorList>
    </citation>
    <scope>NUCLEOTIDE SEQUENCE</scope>
    <source>
        <tissue evidence="1">Shoot tissue taken approximately 20 cm above the soil surface</tissue>
    </source>
</reference>
<reference evidence="1" key="1">
    <citation type="submission" date="2014-09" db="EMBL/GenBank/DDBJ databases">
        <authorList>
            <person name="Magalhaes I.L.F."/>
            <person name="Oliveira U."/>
            <person name="Santos F.R."/>
            <person name="Vidigal T.H.D.A."/>
            <person name="Brescovit A.D."/>
            <person name="Santos A.J."/>
        </authorList>
    </citation>
    <scope>NUCLEOTIDE SEQUENCE</scope>
    <source>
        <tissue evidence="1">Shoot tissue taken approximately 20 cm above the soil surface</tissue>
    </source>
</reference>
<accession>A0A0A9E377</accession>
<name>A0A0A9E377_ARUDO</name>
<protein>
    <submittedName>
        <fullName evidence="1">Uncharacterized protein</fullName>
    </submittedName>
</protein>
<dbReference type="EMBL" id="GBRH01205535">
    <property type="protein sequence ID" value="JAD92360.1"/>
    <property type="molecule type" value="Transcribed_RNA"/>
</dbReference>